<dbReference type="Proteomes" id="UP000243498">
    <property type="component" value="Unassembled WGS sequence"/>
</dbReference>
<name>A0A162JN08_METRR</name>
<evidence type="ECO:0000256" key="8">
    <source>
        <dbReference type="ARBA" id="ARBA00047899"/>
    </source>
</evidence>
<dbReference type="OrthoDB" id="1668230at2759"/>
<evidence type="ECO:0000256" key="1">
    <source>
        <dbReference type="ARBA" id="ARBA00003747"/>
    </source>
</evidence>
<feature type="region of interest" description="Disordered" evidence="10">
    <location>
        <begin position="22"/>
        <end position="56"/>
    </location>
</feature>
<dbReference type="STRING" id="1081105.A0A162JN08"/>
<dbReference type="EC" id="2.7.11.1" evidence="3"/>
<evidence type="ECO:0000313" key="13">
    <source>
        <dbReference type="Proteomes" id="UP000243498"/>
    </source>
</evidence>
<evidence type="ECO:0000256" key="7">
    <source>
        <dbReference type="ARBA" id="ARBA00033194"/>
    </source>
</evidence>
<dbReference type="AlphaFoldDB" id="A0A162JN08"/>
<dbReference type="InterPro" id="IPR000719">
    <property type="entry name" value="Prot_kinase_dom"/>
</dbReference>
<dbReference type="PROSITE" id="PS50011">
    <property type="entry name" value="PROTEIN_KINASE_DOM"/>
    <property type="match status" value="1"/>
</dbReference>
<evidence type="ECO:0000313" key="12">
    <source>
        <dbReference type="EMBL" id="OAA44433.1"/>
    </source>
</evidence>
<dbReference type="Pfam" id="PF00069">
    <property type="entry name" value="Pkinase"/>
    <property type="match status" value="1"/>
</dbReference>
<evidence type="ECO:0000256" key="2">
    <source>
        <dbReference type="ARBA" id="ARBA00011534"/>
    </source>
</evidence>
<evidence type="ECO:0000256" key="10">
    <source>
        <dbReference type="SAM" id="MobiDB-lite"/>
    </source>
</evidence>
<protein>
    <recommendedName>
        <fullName evidence="5">EKC/KEOPS complex subunit BUD32</fullName>
        <ecNumber evidence="3">2.7.11.1</ecNumber>
    </recommendedName>
    <alternativeName>
        <fullName evidence="6 7">Atypical Serine/threonine protein kinase BUD32</fullName>
    </alternativeName>
    <alternativeName>
        <fullName evidence="4">EKC/KEOPS complex subunit bud32</fullName>
    </alternativeName>
</protein>
<evidence type="ECO:0000256" key="6">
    <source>
        <dbReference type="ARBA" id="ARBA00030980"/>
    </source>
</evidence>
<evidence type="ECO:0000259" key="11">
    <source>
        <dbReference type="PROSITE" id="PS50011"/>
    </source>
</evidence>
<reference evidence="12 13" key="1">
    <citation type="journal article" date="2016" name="Genome Biol. Evol.">
        <title>Divergent and convergent evolution of fungal pathogenicity.</title>
        <authorList>
            <person name="Shang Y."/>
            <person name="Xiao G."/>
            <person name="Zheng P."/>
            <person name="Cen K."/>
            <person name="Zhan S."/>
            <person name="Wang C."/>
        </authorList>
    </citation>
    <scope>NUCLEOTIDE SEQUENCE [LARGE SCALE GENOMIC DNA]</scope>
    <source>
        <strain evidence="12 13">RCEF 4871</strain>
    </source>
</reference>
<keyword evidence="13" id="KW-1185">Reference proteome</keyword>
<dbReference type="EMBL" id="AZHC01000010">
    <property type="protein sequence ID" value="OAA44433.1"/>
    <property type="molecule type" value="Genomic_DNA"/>
</dbReference>
<evidence type="ECO:0000256" key="9">
    <source>
        <dbReference type="ARBA" id="ARBA00048679"/>
    </source>
</evidence>
<evidence type="ECO:0000256" key="5">
    <source>
        <dbReference type="ARBA" id="ARBA00019973"/>
    </source>
</evidence>
<dbReference type="OMA" id="NVVRCAF"/>
<comment type="function">
    <text evidence="1">Component of the EKC/KEOPS complex that is required for the formation of a threonylcarbamoyl group on adenosine at position 37 (t(6)A37) in tRNAs that read codons beginning with adenine. The complex is probably involved in the transfer of the threonylcarbamoyl moiety of threonylcarbamoyl-AMP (TC-AMP) to the N6 group of A37. BUD32 has ATPase activity in the context of the EKC/KEOPS complex and likely plays a supporting role to the catalytic subunit KAE1. The EKC/KEOPS complex also promotes both telomere uncapping and telomere elongation. The complex is required for efficient recruitment of transcriptional coactivators.</text>
</comment>
<comment type="catalytic activity">
    <reaction evidence="9">
        <text>L-seryl-[protein] + ATP = O-phospho-L-seryl-[protein] + ADP + H(+)</text>
        <dbReference type="Rhea" id="RHEA:17989"/>
        <dbReference type="Rhea" id="RHEA-COMP:9863"/>
        <dbReference type="Rhea" id="RHEA-COMP:11604"/>
        <dbReference type="ChEBI" id="CHEBI:15378"/>
        <dbReference type="ChEBI" id="CHEBI:29999"/>
        <dbReference type="ChEBI" id="CHEBI:30616"/>
        <dbReference type="ChEBI" id="CHEBI:83421"/>
        <dbReference type="ChEBI" id="CHEBI:456216"/>
        <dbReference type="EC" id="2.7.11.1"/>
    </reaction>
</comment>
<dbReference type="SUPFAM" id="SSF56112">
    <property type="entry name" value="Protein kinase-like (PK-like)"/>
    <property type="match status" value="1"/>
</dbReference>
<dbReference type="InterPro" id="IPR011009">
    <property type="entry name" value="Kinase-like_dom_sf"/>
</dbReference>
<feature type="domain" description="Protein kinase" evidence="11">
    <location>
        <begin position="65"/>
        <end position="327"/>
    </location>
</feature>
<dbReference type="InterPro" id="IPR008266">
    <property type="entry name" value="Tyr_kinase_AS"/>
</dbReference>
<comment type="catalytic activity">
    <reaction evidence="8">
        <text>L-threonyl-[protein] + ATP = O-phospho-L-threonyl-[protein] + ADP + H(+)</text>
        <dbReference type="Rhea" id="RHEA:46608"/>
        <dbReference type="Rhea" id="RHEA-COMP:11060"/>
        <dbReference type="Rhea" id="RHEA-COMP:11605"/>
        <dbReference type="ChEBI" id="CHEBI:15378"/>
        <dbReference type="ChEBI" id="CHEBI:30013"/>
        <dbReference type="ChEBI" id="CHEBI:30616"/>
        <dbReference type="ChEBI" id="CHEBI:61977"/>
        <dbReference type="ChEBI" id="CHEBI:456216"/>
        <dbReference type="EC" id="2.7.11.1"/>
    </reaction>
</comment>
<evidence type="ECO:0000256" key="3">
    <source>
        <dbReference type="ARBA" id="ARBA00012513"/>
    </source>
</evidence>
<accession>A0A162JN08</accession>
<organism evidence="12 13">
    <name type="scientific">Metarhizium rileyi (strain RCEF 4871)</name>
    <name type="common">Nomuraea rileyi</name>
    <dbReference type="NCBI Taxonomy" id="1649241"/>
    <lineage>
        <taxon>Eukaryota</taxon>
        <taxon>Fungi</taxon>
        <taxon>Dikarya</taxon>
        <taxon>Ascomycota</taxon>
        <taxon>Pezizomycotina</taxon>
        <taxon>Sordariomycetes</taxon>
        <taxon>Hypocreomycetidae</taxon>
        <taxon>Hypocreales</taxon>
        <taxon>Clavicipitaceae</taxon>
        <taxon>Metarhizium</taxon>
    </lineage>
</organism>
<dbReference type="PROSITE" id="PS00109">
    <property type="entry name" value="PROTEIN_KINASE_TYR"/>
    <property type="match status" value="1"/>
</dbReference>
<dbReference type="SMART" id="SM00220">
    <property type="entry name" value="S_TKc"/>
    <property type="match status" value="1"/>
</dbReference>
<dbReference type="Gene3D" id="1.10.510.10">
    <property type="entry name" value="Transferase(Phosphotransferase) domain 1"/>
    <property type="match status" value="1"/>
</dbReference>
<evidence type="ECO:0000256" key="4">
    <source>
        <dbReference type="ARBA" id="ARBA00013948"/>
    </source>
</evidence>
<sequence length="363" mass="40899">MDQDEVEDFGISVEDSLDSNLLKTRPAKCSNPSSPADIKEKPAEDMQNFDDPSSYEDTSIPIQYQMDLDIIGVGAAGQVYDVDEHTVLKTCRIYEPPSNNATPRALWDYASETVFHFGLLKDERAVLRLLAEHPHPNIIEVIDLDQPEGLYIRKYRQISEMTPATQFDRILWYQDILRALLHLHTLGITHSDIRQDNILFDSNGHAILSGFGASCSFGYPNPSLPLLTNGTSENVSDATDRFAMASMTYELETELRPGISIDDAQGLILPVVQTGNKDLDSLIEKSWRGRFSSTLAMLRDAERISDGKDNRRPTAHLALKTELRERISSWRNDRVNQHGSDVYFSLCRPSVRSMYWQSGMAGN</sequence>
<proteinExistence type="predicted"/>
<dbReference type="GO" id="GO:0004674">
    <property type="term" value="F:protein serine/threonine kinase activity"/>
    <property type="evidence" value="ECO:0007669"/>
    <property type="project" value="UniProtKB-EC"/>
</dbReference>
<gene>
    <name evidence="12" type="ORF">NOR_04161</name>
</gene>
<comment type="subunit">
    <text evidence="2">Component of the EKC/KEOPS complex composed of at least BUD32, CGI121, GON7, KAE1 and PCC1; the whole complex dimerizes.</text>
</comment>
<comment type="caution">
    <text evidence="12">The sequence shown here is derived from an EMBL/GenBank/DDBJ whole genome shotgun (WGS) entry which is preliminary data.</text>
</comment>
<dbReference type="GO" id="GO:0005524">
    <property type="term" value="F:ATP binding"/>
    <property type="evidence" value="ECO:0007669"/>
    <property type="project" value="InterPro"/>
</dbReference>